<feature type="domain" description="NADH:quinone oxidoreductase/Mrp antiporter transmembrane" evidence="20">
    <location>
        <begin position="24"/>
        <end position="245"/>
    </location>
</feature>
<evidence type="ECO:0000256" key="11">
    <source>
        <dbReference type="ARBA" id="ARBA00022982"/>
    </source>
</evidence>
<keyword evidence="7" id="KW-0679">Respiratory chain</keyword>
<evidence type="ECO:0000259" key="20">
    <source>
        <dbReference type="Pfam" id="PF00361"/>
    </source>
</evidence>
<dbReference type="EMBL" id="HQ872008">
    <property type="protein sequence ID" value="ADY85991.1"/>
    <property type="molecule type" value="Genomic_DNA"/>
</dbReference>
<feature type="transmembrane region" description="Helical" evidence="19">
    <location>
        <begin position="12"/>
        <end position="34"/>
    </location>
</feature>
<evidence type="ECO:0000256" key="7">
    <source>
        <dbReference type="ARBA" id="ARBA00022660"/>
    </source>
</evidence>
<keyword evidence="9" id="KW-0999">Mitochondrion inner membrane</keyword>
<keyword evidence="14" id="KW-0830">Ubiquinone</keyword>
<accession>H6TDM5</accession>
<feature type="transmembrane region" description="Helical" evidence="19">
    <location>
        <begin position="233"/>
        <end position="255"/>
    </location>
</feature>
<keyword evidence="6" id="KW-0813">Transport</keyword>
<evidence type="ECO:0000256" key="1">
    <source>
        <dbReference type="ARBA" id="ARBA00003257"/>
    </source>
</evidence>
<evidence type="ECO:0000256" key="16">
    <source>
        <dbReference type="ARBA" id="ARBA00023136"/>
    </source>
</evidence>
<comment type="similarity">
    <text evidence="3">Belongs to the complex I subunit 2 family.</text>
</comment>
<keyword evidence="13" id="KW-0520">NAD</keyword>
<comment type="catalytic activity">
    <reaction evidence="18">
        <text>a ubiquinone + NADH + 5 H(+)(in) = a ubiquinol + NAD(+) + 4 H(+)(out)</text>
        <dbReference type="Rhea" id="RHEA:29091"/>
        <dbReference type="Rhea" id="RHEA-COMP:9565"/>
        <dbReference type="Rhea" id="RHEA-COMP:9566"/>
        <dbReference type="ChEBI" id="CHEBI:15378"/>
        <dbReference type="ChEBI" id="CHEBI:16389"/>
        <dbReference type="ChEBI" id="CHEBI:17976"/>
        <dbReference type="ChEBI" id="CHEBI:57540"/>
        <dbReference type="ChEBI" id="CHEBI:57945"/>
        <dbReference type="EC" id="7.1.1.2"/>
    </reaction>
</comment>
<keyword evidence="12 19" id="KW-1133">Transmembrane helix</keyword>
<evidence type="ECO:0000256" key="15">
    <source>
        <dbReference type="ARBA" id="ARBA00023128"/>
    </source>
</evidence>
<keyword evidence="10" id="KW-1278">Translocase</keyword>
<evidence type="ECO:0000256" key="5">
    <source>
        <dbReference type="ARBA" id="ARBA00021008"/>
    </source>
</evidence>
<geneLocation type="mitochondrion" evidence="21"/>
<dbReference type="PANTHER" id="PTHR46552">
    <property type="entry name" value="NADH-UBIQUINONE OXIDOREDUCTASE CHAIN 2"/>
    <property type="match status" value="1"/>
</dbReference>
<organism evidence="21">
    <name type="scientific">Fergusonina taylori</name>
    <name type="common">eucalypt gall-forming fly</name>
    <dbReference type="NCBI Taxonomy" id="991131"/>
    <lineage>
        <taxon>Eukaryota</taxon>
        <taxon>Metazoa</taxon>
        <taxon>Ecdysozoa</taxon>
        <taxon>Arthropoda</taxon>
        <taxon>Hexapoda</taxon>
        <taxon>Insecta</taxon>
        <taxon>Pterygota</taxon>
        <taxon>Neoptera</taxon>
        <taxon>Endopterygota</taxon>
        <taxon>Diptera</taxon>
        <taxon>Brachycera</taxon>
        <taxon>Muscomorpha</taxon>
        <taxon>Opomyzoidea</taxon>
        <taxon>Fergusoninidae</taxon>
        <taxon>Fergusonina</taxon>
    </lineage>
</organism>
<evidence type="ECO:0000256" key="2">
    <source>
        <dbReference type="ARBA" id="ARBA00004448"/>
    </source>
</evidence>
<feature type="transmembrane region" description="Helical" evidence="19">
    <location>
        <begin position="133"/>
        <end position="160"/>
    </location>
</feature>
<keyword evidence="11" id="KW-0249">Electron transport</keyword>
<dbReference type="GeneID" id="11669620"/>
<evidence type="ECO:0000256" key="3">
    <source>
        <dbReference type="ARBA" id="ARBA00007012"/>
    </source>
</evidence>
<evidence type="ECO:0000256" key="13">
    <source>
        <dbReference type="ARBA" id="ARBA00023027"/>
    </source>
</evidence>
<evidence type="ECO:0000256" key="8">
    <source>
        <dbReference type="ARBA" id="ARBA00022692"/>
    </source>
</evidence>
<evidence type="ECO:0000256" key="19">
    <source>
        <dbReference type="SAM" id="Phobius"/>
    </source>
</evidence>
<name>H6TDM5_9MUSC</name>
<feature type="transmembrane region" description="Helical" evidence="19">
    <location>
        <begin position="59"/>
        <end position="79"/>
    </location>
</feature>
<dbReference type="EC" id="7.1.1.2" evidence="4"/>
<feature type="transmembrane region" description="Helical" evidence="19">
    <location>
        <begin position="275"/>
        <end position="296"/>
    </location>
</feature>
<dbReference type="GO" id="GO:0006120">
    <property type="term" value="P:mitochondrial electron transport, NADH to ubiquinone"/>
    <property type="evidence" value="ECO:0007669"/>
    <property type="project" value="TreeGrafter"/>
</dbReference>
<dbReference type="PANTHER" id="PTHR46552:SF1">
    <property type="entry name" value="NADH-UBIQUINONE OXIDOREDUCTASE CHAIN 2"/>
    <property type="match status" value="1"/>
</dbReference>
<comment type="function">
    <text evidence="1">Core subunit of the mitochondrial membrane respiratory chain NADH dehydrogenase (Complex I) that is believed to belong to the minimal assembly required for catalysis. Complex I functions in the transfer of electrons from NADH to the respiratory chain. The immediate electron acceptor for the enzyme is believed to be ubiquinone.</text>
</comment>
<keyword evidence="16 19" id="KW-0472">Membrane</keyword>
<dbReference type="Pfam" id="PF00361">
    <property type="entry name" value="Proton_antipo_M"/>
    <property type="match status" value="1"/>
</dbReference>
<evidence type="ECO:0000256" key="17">
    <source>
        <dbReference type="ARBA" id="ARBA00031028"/>
    </source>
</evidence>
<dbReference type="GO" id="GO:0005743">
    <property type="term" value="C:mitochondrial inner membrane"/>
    <property type="evidence" value="ECO:0007669"/>
    <property type="project" value="UniProtKB-SubCell"/>
</dbReference>
<dbReference type="InterPro" id="IPR050175">
    <property type="entry name" value="Complex_I_Subunit_2"/>
</dbReference>
<comment type="subcellular location">
    <subcellularLocation>
        <location evidence="2">Mitochondrion inner membrane</location>
        <topology evidence="2">Multi-pass membrane protein</topology>
    </subcellularLocation>
</comment>
<reference evidence="21" key="1">
    <citation type="journal article" date="2011" name="Mitochondrial DNA">
        <title>The complete mitochondrial genome of the gall-forming fly, Fergusonina taylori Nelson and Yeates (Diptera: Fergusoninidae).</title>
        <authorList>
            <person name="Nelson L.A."/>
            <person name="Cameron S.L."/>
            <person name="Yeates D.K."/>
        </authorList>
    </citation>
    <scope>NUCLEOTIDE SEQUENCE</scope>
</reference>
<evidence type="ECO:0000256" key="12">
    <source>
        <dbReference type="ARBA" id="ARBA00022989"/>
    </source>
</evidence>
<dbReference type="RefSeq" id="YP_005255124.1">
    <property type="nucleotide sequence ID" value="NC_016865.1"/>
</dbReference>
<dbReference type="CTD" id="4536"/>
<evidence type="ECO:0000313" key="21">
    <source>
        <dbReference type="EMBL" id="ADY85991.1"/>
    </source>
</evidence>
<evidence type="ECO:0000256" key="18">
    <source>
        <dbReference type="ARBA" id="ARBA00049551"/>
    </source>
</evidence>
<feature type="transmembrane region" description="Helical" evidence="19">
    <location>
        <begin position="91"/>
        <end position="113"/>
    </location>
</feature>
<dbReference type="AlphaFoldDB" id="H6TDM5"/>
<keyword evidence="15 21" id="KW-0496">Mitochondrion</keyword>
<keyword evidence="8 19" id="KW-0812">Transmembrane</keyword>
<evidence type="ECO:0000256" key="6">
    <source>
        <dbReference type="ARBA" id="ARBA00022448"/>
    </source>
</evidence>
<sequence>MFINSTKIMFLMILVMSTLVAISANSWLSAWMGLEINLLSFIPLVKDNTLMSSEGAMKYFLTQALASSVLLMSLIILSMKNSYMNFNLMNSNFLLVSALLTKMGAAPFHFWFPSMIENISWMNSLILMTWQKIAPLFLICNLLLHPIVYMSIILSAIFGAIGGLNQTSLRKLMAYSSINHLSWMLSTLYINENMMMNYFLFYSFMSFTLILMFMMFKVFFINQLFSLFFKDKILKLMIFTKFIKISSIASVYWIFPKVDSNSSNYFYKSLIFTKNFGYKNFSNLVFLHSFNMFCIHFKLSGTKLINSYLINFMFYEFFNILFIFFLISNFNNYIFLYNA</sequence>
<protein>
    <recommendedName>
        <fullName evidence="5">NADH-ubiquinone oxidoreductase chain 2</fullName>
        <ecNumber evidence="4">7.1.1.2</ecNumber>
    </recommendedName>
    <alternativeName>
        <fullName evidence="17">NADH dehydrogenase subunit 2</fullName>
    </alternativeName>
</protein>
<gene>
    <name evidence="21" type="primary">ND2</name>
</gene>
<evidence type="ECO:0000256" key="14">
    <source>
        <dbReference type="ARBA" id="ARBA00023075"/>
    </source>
</evidence>
<evidence type="ECO:0000256" key="4">
    <source>
        <dbReference type="ARBA" id="ARBA00012944"/>
    </source>
</evidence>
<feature type="transmembrane region" description="Helical" evidence="19">
    <location>
        <begin position="196"/>
        <end position="221"/>
    </location>
</feature>
<dbReference type="InterPro" id="IPR001750">
    <property type="entry name" value="ND/Mrp_TM"/>
</dbReference>
<evidence type="ECO:0000256" key="10">
    <source>
        <dbReference type="ARBA" id="ARBA00022967"/>
    </source>
</evidence>
<proteinExistence type="inferred from homology"/>
<dbReference type="GO" id="GO:0008137">
    <property type="term" value="F:NADH dehydrogenase (ubiquinone) activity"/>
    <property type="evidence" value="ECO:0007669"/>
    <property type="project" value="UniProtKB-EC"/>
</dbReference>
<feature type="transmembrane region" description="Helical" evidence="19">
    <location>
        <begin position="308"/>
        <end position="327"/>
    </location>
</feature>
<evidence type="ECO:0000256" key="9">
    <source>
        <dbReference type="ARBA" id="ARBA00022792"/>
    </source>
</evidence>